<dbReference type="STRING" id="441119.SAMN04488047_14315"/>
<dbReference type="OrthoDB" id="6058756at2"/>
<dbReference type="SUPFAM" id="SSF46785">
    <property type="entry name" value="Winged helix' DNA-binding domain"/>
    <property type="match status" value="1"/>
</dbReference>
<evidence type="ECO:0000256" key="1">
    <source>
        <dbReference type="SAM" id="MobiDB-lite"/>
    </source>
</evidence>
<accession>A0A1I5WD53</accession>
<keyword evidence="3" id="KW-1185">Reference proteome</keyword>
<dbReference type="InterPro" id="IPR036390">
    <property type="entry name" value="WH_DNA-bd_sf"/>
</dbReference>
<organism evidence="2 3">
    <name type="scientific">Tranquillimonas alkanivorans</name>
    <dbReference type="NCBI Taxonomy" id="441119"/>
    <lineage>
        <taxon>Bacteria</taxon>
        <taxon>Pseudomonadati</taxon>
        <taxon>Pseudomonadota</taxon>
        <taxon>Alphaproteobacteria</taxon>
        <taxon>Rhodobacterales</taxon>
        <taxon>Roseobacteraceae</taxon>
        <taxon>Tranquillimonas</taxon>
    </lineage>
</organism>
<dbReference type="EMBL" id="FOXA01000043">
    <property type="protein sequence ID" value="SFQ17256.1"/>
    <property type="molecule type" value="Genomic_DNA"/>
</dbReference>
<dbReference type="Proteomes" id="UP000199356">
    <property type="component" value="Unassembled WGS sequence"/>
</dbReference>
<dbReference type="Gene3D" id="1.10.10.10">
    <property type="entry name" value="Winged helix-like DNA-binding domain superfamily/Winged helix DNA-binding domain"/>
    <property type="match status" value="1"/>
</dbReference>
<reference evidence="2 3" key="1">
    <citation type="submission" date="2016-10" db="EMBL/GenBank/DDBJ databases">
        <authorList>
            <person name="de Groot N.N."/>
        </authorList>
    </citation>
    <scope>NUCLEOTIDE SEQUENCE [LARGE SCALE GENOMIC DNA]</scope>
    <source>
        <strain evidence="2 3">DSM 19547</strain>
    </source>
</reference>
<protein>
    <submittedName>
        <fullName evidence="2">MarR family protein</fullName>
    </submittedName>
</protein>
<sequence length="341" mass="36766">MEIAGAGGAYCIVPRYLLDRLMGAGLGASHLGLLAFLVDRSDRSGLSFWSFRKIASRLSCSKATVSRMLSDLASAGLVSKAPRRRRDGANSIIEVTITGYAEFMGRYQPKTEADADPDTSQPDPVESGPCPIVAKRDEPSAFAASVVSQMKRAVASVKRSGNENQGKPIPTTLPSLPAEPSWSEKHEQEWVRLFGEKTGVHDNPSGSPSPDLLEAAVARAERLKAEQAGGGASARNAWRSMLEAIGVSFSEADVGSLAAATAGLEPDQLHAFLQSYQESWKPYWRRPPTEAQVRKLVSEAGFDTRRSAGKGRIFSEAMSRSLVAARLLRPLRRAQQKEVAA</sequence>
<dbReference type="InterPro" id="IPR036388">
    <property type="entry name" value="WH-like_DNA-bd_sf"/>
</dbReference>
<evidence type="ECO:0000313" key="2">
    <source>
        <dbReference type="EMBL" id="SFQ17256.1"/>
    </source>
</evidence>
<dbReference type="Pfam" id="PF13730">
    <property type="entry name" value="HTH_36"/>
    <property type="match status" value="1"/>
</dbReference>
<name>A0A1I5WD53_9RHOB</name>
<gene>
    <name evidence="2" type="ORF">SAMN04488047_14315</name>
</gene>
<feature type="region of interest" description="Disordered" evidence="1">
    <location>
        <begin position="157"/>
        <end position="181"/>
    </location>
</feature>
<feature type="region of interest" description="Disordered" evidence="1">
    <location>
        <begin position="110"/>
        <end position="130"/>
    </location>
</feature>
<dbReference type="RefSeq" id="WP_093425673.1">
    <property type="nucleotide sequence ID" value="NZ_FOXA01000043.1"/>
</dbReference>
<dbReference type="AlphaFoldDB" id="A0A1I5WD53"/>
<evidence type="ECO:0000313" key="3">
    <source>
        <dbReference type="Proteomes" id="UP000199356"/>
    </source>
</evidence>
<proteinExistence type="predicted"/>